<reference evidence="1" key="1">
    <citation type="submission" date="2018-10" db="EMBL/GenBank/DDBJ databases">
        <title>Hidden diversity of soil giant viruses.</title>
        <authorList>
            <person name="Schulz F."/>
            <person name="Alteio L."/>
            <person name="Goudeau D."/>
            <person name="Ryan E.M."/>
            <person name="Malmstrom R.R."/>
            <person name="Blanchard J."/>
            <person name="Woyke T."/>
        </authorList>
    </citation>
    <scope>NUCLEOTIDE SEQUENCE</scope>
    <source>
        <strain evidence="1">HOV1</strain>
    </source>
</reference>
<evidence type="ECO:0000313" key="1">
    <source>
        <dbReference type="EMBL" id="AYV82233.1"/>
    </source>
</evidence>
<organism evidence="1">
    <name type="scientific">Homavirus sp</name>
    <dbReference type="NCBI Taxonomy" id="2487769"/>
    <lineage>
        <taxon>Viruses</taxon>
        <taxon>Varidnaviria</taxon>
        <taxon>Bamfordvirae</taxon>
        <taxon>Nucleocytoviricota</taxon>
        <taxon>Megaviricetes</taxon>
        <taxon>Imitervirales</taxon>
        <taxon>Mimiviridae</taxon>
        <taxon>Klosneuvirinae</taxon>
    </lineage>
</organism>
<name>A0A3G5A8S1_9VIRU</name>
<accession>A0A3G5A8S1</accession>
<dbReference type="EMBL" id="MK072350">
    <property type="protein sequence ID" value="AYV82233.1"/>
    <property type="molecule type" value="Genomic_DNA"/>
</dbReference>
<gene>
    <name evidence="1" type="ORF">Homavirus19_2</name>
</gene>
<protein>
    <submittedName>
        <fullName evidence="1">Uncharacterized protein</fullName>
    </submittedName>
</protein>
<sequence>MYSSKNEFNLLLGIKDYISSEKEIDRLIGEITDDTNIIEFLEKNQQELLIPTDEKFSDLVKFMIFKVNGIIKAIKGIIEINEIQESYTPITVIKNILYLIRLTYVYITENSIQNLSSFNDMYNTVLQTLIPQWRERFNFQNQIIAYYKELTRDIVNKNMISIDKIKKAYSICNQLIDDTETDAAKNKTDKIKLLISCNEQAINKYKNIIDENIENFHKFIQNLEKEYSSTNNTKIMDLIKFITYIIYGTTASDLFKTKKYTNLQHSINFINSIFDKVDNPIDELIEKLNIYVPRLYIMMKLVDKNIIIPQEYIEKIKYIIGDMIDNCISINVSDPSNAISSSDAIFRCNATKRELLSLLDLDKQTGGLVGDLTDGTNSLVSYKTNYQKYKKKYINLKKYN</sequence>
<proteinExistence type="predicted"/>